<dbReference type="PATRIC" id="fig|44252.3.peg.5251"/>
<organism evidence="2 4">
    <name type="scientific">Paenibacillus macerans</name>
    <name type="common">Bacillus macerans</name>
    <dbReference type="NCBI Taxonomy" id="44252"/>
    <lineage>
        <taxon>Bacteria</taxon>
        <taxon>Bacillati</taxon>
        <taxon>Bacillota</taxon>
        <taxon>Bacilli</taxon>
        <taxon>Bacillales</taxon>
        <taxon>Paenibacillaceae</taxon>
        <taxon>Paenibacillus</taxon>
    </lineage>
</organism>
<dbReference type="EMBL" id="JMQA01000042">
    <property type="protein sequence ID" value="KFM95443.1"/>
    <property type="molecule type" value="Genomic_DNA"/>
</dbReference>
<dbReference type="InterPro" id="IPR025235">
    <property type="entry name" value="DUF4178"/>
</dbReference>
<accession>A0A090Y9I4</accession>
<dbReference type="Proteomes" id="UP000442469">
    <property type="component" value="Unassembled WGS sequence"/>
</dbReference>
<dbReference type="RefSeq" id="WP_036623722.1">
    <property type="nucleotide sequence ID" value="NZ_BGML01000008.1"/>
</dbReference>
<dbReference type="HOGENOM" id="CLU_1584892_0_0_9"/>
<dbReference type="AlphaFoldDB" id="A0A090Y9I4"/>
<protein>
    <submittedName>
        <fullName evidence="3">DUF4178 domain-containing protein</fullName>
    </submittedName>
</protein>
<evidence type="ECO:0000313" key="2">
    <source>
        <dbReference type="EMBL" id="KFM95443.1"/>
    </source>
</evidence>
<gene>
    <name evidence="2" type="ORF">DJ90_5523</name>
    <name evidence="3" type="ORF">GNQ08_20050</name>
</gene>
<dbReference type="Proteomes" id="UP000029278">
    <property type="component" value="Unassembled WGS sequence"/>
</dbReference>
<sequence>MSVWKRIGNLFAKPEPPLAEKSMLSLAPGDICEVSLVSYEVTGRVNNRSRNAVVLTLQDGSRIGYLLIEERETLQYQLYLPIDGRLDDPSEVPGQMELDGTLYHLEEEYGGYVAVVGRTPFMQGGEQHVWQYQSDDGKLLRIEWQNGRFMLYEGTKVIPADVKVIRGS</sequence>
<dbReference type="STRING" id="44252.DJ90_5523"/>
<keyword evidence="4" id="KW-1185">Reference proteome</keyword>
<name>A0A090Y9I4_PAEMA</name>
<evidence type="ECO:0000259" key="1">
    <source>
        <dbReference type="Pfam" id="PF13785"/>
    </source>
</evidence>
<reference evidence="3 5" key="2">
    <citation type="submission" date="2019-11" db="EMBL/GenBank/DDBJ databases">
        <title>Draft genome sequences of five Paenibacillus species of dairy origin.</title>
        <authorList>
            <person name="Olajide A.M."/>
            <person name="Chen S."/>
            <person name="Lapointe G."/>
        </authorList>
    </citation>
    <scope>NUCLEOTIDE SEQUENCE [LARGE SCALE GENOMIC DNA]</scope>
    <source>
        <strain evidence="3 5">3CT49</strain>
    </source>
</reference>
<comment type="caution">
    <text evidence="2">The sequence shown here is derived from an EMBL/GenBank/DDBJ whole genome shotgun (WGS) entry which is preliminary data.</text>
</comment>
<evidence type="ECO:0000313" key="3">
    <source>
        <dbReference type="EMBL" id="MUG24665.1"/>
    </source>
</evidence>
<feature type="domain" description="DUF4178" evidence="1">
    <location>
        <begin position="28"/>
        <end position="158"/>
    </location>
</feature>
<dbReference type="OrthoDB" id="2381171at2"/>
<evidence type="ECO:0000313" key="4">
    <source>
        <dbReference type="Proteomes" id="UP000029278"/>
    </source>
</evidence>
<dbReference type="EMBL" id="WNZZ01000017">
    <property type="protein sequence ID" value="MUG24665.1"/>
    <property type="molecule type" value="Genomic_DNA"/>
</dbReference>
<reference evidence="2 4" key="1">
    <citation type="submission" date="2014-04" db="EMBL/GenBank/DDBJ databases">
        <authorList>
            <person name="Bishop-Lilly K.A."/>
            <person name="Broomall S.M."/>
            <person name="Chain P.S."/>
            <person name="Chertkov O."/>
            <person name="Coyne S.R."/>
            <person name="Daligault H.E."/>
            <person name="Davenport K.W."/>
            <person name="Erkkila T."/>
            <person name="Frey K.G."/>
            <person name="Gibbons H.S."/>
            <person name="Gu W."/>
            <person name="Jaissle J."/>
            <person name="Johnson S.L."/>
            <person name="Koroleva G.I."/>
            <person name="Ladner J.T."/>
            <person name="Lo C.-C."/>
            <person name="Minogue T.D."/>
            <person name="Munk C."/>
            <person name="Palacios G.F."/>
            <person name="Redden C.L."/>
            <person name="Rosenzweig C.N."/>
            <person name="Scholz M.B."/>
            <person name="Teshima H."/>
            <person name="Xu Y."/>
        </authorList>
    </citation>
    <scope>NUCLEOTIDE SEQUENCE [LARGE SCALE GENOMIC DNA]</scope>
    <source>
        <strain evidence="2 4">8244</strain>
    </source>
</reference>
<dbReference type="Pfam" id="PF13785">
    <property type="entry name" value="DUF4178"/>
    <property type="match status" value="1"/>
</dbReference>
<evidence type="ECO:0000313" key="5">
    <source>
        <dbReference type="Proteomes" id="UP000442469"/>
    </source>
</evidence>
<dbReference type="GeneID" id="77007729"/>
<proteinExistence type="predicted"/>